<organism evidence="1 2">
    <name type="scientific">Almyronema epifaneia S1</name>
    <dbReference type="NCBI Taxonomy" id="2991925"/>
    <lineage>
        <taxon>Bacteria</taxon>
        <taxon>Bacillati</taxon>
        <taxon>Cyanobacteriota</taxon>
        <taxon>Cyanophyceae</taxon>
        <taxon>Nodosilineales</taxon>
        <taxon>Nodosilineaceae</taxon>
        <taxon>Almyronema</taxon>
        <taxon>Almyronema epifaneia</taxon>
    </lineage>
</organism>
<gene>
    <name evidence="1" type="ORF">ACFVKH_04630</name>
</gene>
<dbReference type="Proteomes" id="UP001600165">
    <property type="component" value="Unassembled WGS sequence"/>
</dbReference>
<evidence type="ECO:0000313" key="2">
    <source>
        <dbReference type="Proteomes" id="UP001600165"/>
    </source>
</evidence>
<dbReference type="RefSeq" id="WP_377962320.1">
    <property type="nucleotide sequence ID" value="NZ_JBHZOL010000028.1"/>
</dbReference>
<dbReference type="EMBL" id="JBHZOL010000028">
    <property type="protein sequence ID" value="MFE4105552.1"/>
    <property type="molecule type" value="Genomic_DNA"/>
</dbReference>
<reference evidence="1 2" key="1">
    <citation type="submission" date="2024-10" db="EMBL/GenBank/DDBJ databases">
        <authorList>
            <person name="Ratan Roy A."/>
            <person name="Morales Sandoval P.H."/>
            <person name="De Los Santos Villalobos S."/>
            <person name="Chakraborty S."/>
            <person name="Mukherjee J."/>
        </authorList>
    </citation>
    <scope>NUCLEOTIDE SEQUENCE [LARGE SCALE GENOMIC DNA]</scope>
    <source>
        <strain evidence="1 2">S1</strain>
    </source>
</reference>
<evidence type="ECO:0000313" key="1">
    <source>
        <dbReference type="EMBL" id="MFE4105552.1"/>
    </source>
</evidence>
<name>A0ABW6ICF3_9CYAN</name>
<keyword evidence="2" id="KW-1185">Reference proteome</keyword>
<proteinExistence type="predicted"/>
<sequence length="176" mass="19720">MHSQTASQYLSSRPCYSVSPHRRCRRYRSEYGCRQVQPDFQQLRQFEPVGDRFQKLGIALKGAIALQPSNPKYLNPQMHPVLMPLQDQGEIRILLHRPFSQVKICVRSRGEVTLTALDHRGQCITQGCTREAIQTASSSAQFVPTVWLSVAANQLASLVLSAKVPFVIEAIQLTGS</sequence>
<protein>
    <submittedName>
        <fullName evidence="1">Uncharacterized protein</fullName>
    </submittedName>
</protein>
<accession>A0ABW6ICF3</accession>
<comment type="caution">
    <text evidence="1">The sequence shown here is derived from an EMBL/GenBank/DDBJ whole genome shotgun (WGS) entry which is preliminary data.</text>
</comment>